<dbReference type="EMBL" id="BGZK01001076">
    <property type="protein sequence ID" value="GBP70486.1"/>
    <property type="molecule type" value="Genomic_DNA"/>
</dbReference>
<dbReference type="AlphaFoldDB" id="A0A4C1Y3L2"/>
<keyword evidence="2" id="KW-1185">Reference proteome</keyword>
<organism evidence="1 2">
    <name type="scientific">Eumeta variegata</name>
    <name type="common">Bagworm moth</name>
    <name type="synonym">Eumeta japonica</name>
    <dbReference type="NCBI Taxonomy" id="151549"/>
    <lineage>
        <taxon>Eukaryota</taxon>
        <taxon>Metazoa</taxon>
        <taxon>Ecdysozoa</taxon>
        <taxon>Arthropoda</taxon>
        <taxon>Hexapoda</taxon>
        <taxon>Insecta</taxon>
        <taxon>Pterygota</taxon>
        <taxon>Neoptera</taxon>
        <taxon>Endopterygota</taxon>
        <taxon>Lepidoptera</taxon>
        <taxon>Glossata</taxon>
        <taxon>Ditrysia</taxon>
        <taxon>Tineoidea</taxon>
        <taxon>Psychidae</taxon>
        <taxon>Oiketicinae</taxon>
        <taxon>Eumeta</taxon>
    </lineage>
</organism>
<evidence type="ECO:0000313" key="1">
    <source>
        <dbReference type="EMBL" id="GBP70486.1"/>
    </source>
</evidence>
<sequence length="103" mass="11588">MLIDLNKNGQEIQGLLDLNHELMLHSGLSPHESTPRRVRVRVSVANSFSITTLLLRHISRSNPRGRHALVVLLGLRVSDGDDCLLSVDFQARLPLEYVIKKIL</sequence>
<proteinExistence type="predicted"/>
<gene>
    <name evidence="1" type="ORF">EVAR_56153_1</name>
</gene>
<dbReference type="Proteomes" id="UP000299102">
    <property type="component" value="Unassembled WGS sequence"/>
</dbReference>
<accession>A0A4C1Y3L2</accession>
<evidence type="ECO:0000313" key="2">
    <source>
        <dbReference type="Proteomes" id="UP000299102"/>
    </source>
</evidence>
<name>A0A4C1Y3L2_EUMVA</name>
<comment type="caution">
    <text evidence="1">The sequence shown here is derived from an EMBL/GenBank/DDBJ whole genome shotgun (WGS) entry which is preliminary data.</text>
</comment>
<reference evidence="1 2" key="1">
    <citation type="journal article" date="2019" name="Commun. Biol.">
        <title>The bagworm genome reveals a unique fibroin gene that provides high tensile strength.</title>
        <authorList>
            <person name="Kono N."/>
            <person name="Nakamura H."/>
            <person name="Ohtoshi R."/>
            <person name="Tomita M."/>
            <person name="Numata K."/>
            <person name="Arakawa K."/>
        </authorList>
    </citation>
    <scope>NUCLEOTIDE SEQUENCE [LARGE SCALE GENOMIC DNA]</scope>
</reference>
<protein>
    <submittedName>
        <fullName evidence="1">Uncharacterized protein</fullName>
    </submittedName>
</protein>